<feature type="site" description="Transition state stabilizer" evidence="5 8">
    <location>
        <position position="214"/>
    </location>
</feature>
<comment type="subunit">
    <text evidence="5">Homodimer.</text>
</comment>
<keyword evidence="3 5" id="KW-0324">Glycolysis</keyword>
<dbReference type="RefSeq" id="WP_097114993.1">
    <property type="nucleotide sequence ID" value="NZ_CP083931.1"/>
</dbReference>
<accession>A0A286EHD3</accession>
<dbReference type="Proteomes" id="UP000219669">
    <property type="component" value="Unassembled WGS sequence"/>
</dbReference>
<comment type="caution">
    <text evidence="5">Lacks conserved residue(s) required for the propagation of feature annotation.</text>
</comment>
<dbReference type="HAMAP" id="MF_01039">
    <property type="entry name" value="PGAM_GpmA"/>
    <property type="match status" value="1"/>
</dbReference>
<feature type="binding site" evidence="5 7">
    <location>
        <begin position="119"/>
        <end position="122"/>
    </location>
    <ligand>
        <name>substrate</name>
    </ligand>
</feature>
<dbReference type="InterPro" id="IPR013078">
    <property type="entry name" value="His_Pase_superF_clade-1"/>
</dbReference>
<reference evidence="10 11" key="1">
    <citation type="submission" date="2017-09" db="EMBL/GenBank/DDBJ databases">
        <authorList>
            <person name="Ehlers B."/>
            <person name="Leendertz F.H."/>
        </authorList>
    </citation>
    <scope>NUCLEOTIDE SEQUENCE [LARGE SCALE GENOMIC DNA]</scope>
    <source>
        <strain evidence="10 11">DSM 16848</strain>
    </source>
</reference>
<dbReference type="PANTHER" id="PTHR11931">
    <property type="entry name" value="PHOSPHOGLYCERATE MUTASE"/>
    <property type="match status" value="1"/>
</dbReference>
<dbReference type="EC" id="5.4.2.11" evidence="5 9"/>
<feature type="active site" description="Proton donor/acceptor" evidence="5 6">
    <location>
        <position position="119"/>
    </location>
</feature>
<sequence>MMNKIWQAVLGMVFLLGGLTHPVYANHLSENQEITLVLLRHGESTFNLEKRFSGWSNIDLTPKGVLQAQKAGEQMKKAGLKFDEVHTSVLQRAIKTAWASMAVMGDVHTPQTGYWRLNERHYGDLEGKTHAEMIAKEGEKKVKTWRRSLDVAPPPLSDGDVRSPAREAQYAHIDPRILPKGESLQDTVTRIAPYWNDHLRPALYQGKNILVVSHSSALKALTYWIENDIQPKDLPTLELPNATPVVYRLKIKGNQIQIVNKAILGKADSE</sequence>
<keyword evidence="2 5" id="KW-0312">Gluconeogenesis</keyword>
<dbReference type="InterPro" id="IPR029033">
    <property type="entry name" value="His_PPase_superfam"/>
</dbReference>
<comment type="function">
    <text evidence="5 9">Catalyzes the interconversion of 2-phosphoglycerate and 3-phosphoglycerate.</text>
</comment>
<protein>
    <recommendedName>
        <fullName evidence="5 9">2,3-bisphosphoglycerate-dependent phosphoglycerate mutase</fullName>
        <shortName evidence="5">BPG-dependent PGAM</shortName>
        <shortName evidence="5">PGAM</shortName>
        <shortName evidence="5">Phosphoglyceromutase</shortName>
        <shortName evidence="5">dPGM</shortName>
        <ecNumber evidence="5 9">5.4.2.11</ecNumber>
    </recommendedName>
</protein>
<evidence type="ECO:0000313" key="10">
    <source>
        <dbReference type="EMBL" id="SOD70229.1"/>
    </source>
</evidence>
<feature type="binding site" evidence="5 7">
    <location>
        <begin position="40"/>
        <end position="47"/>
    </location>
    <ligand>
        <name>substrate</name>
    </ligand>
</feature>
<dbReference type="GO" id="GO:0004619">
    <property type="term" value="F:phosphoglycerate mutase activity"/>
    <property type="evidence" value="ECO:0007669"/>
    <property type="project" value="UniProtKB-UniRule"/>
</dbReference>
<keyword evidence="11" id="KW-1185">Reference proteome</keyword>
<evidence type="ECO:0000256" key="1">
    <source>
        <dbReference type="ARBA" id="ARBA00006717"/>
    </source>
</evidence>
<organism evidence="10 11">
    <name type="scientific">Alysiella filiformis DSM 16848</name>
    <dbReference type="NCBI Taxonomy" id="1120981"/>
    <lineage>
        <taxon>Bacteria</taxon>
        <taxon>Pseudomonadati</taxon>
        <taxon>Pseudomonadota</taxon>
        <taxon>Betaproteobacteria</taxon>
        <taxon>Neisseriales</taxon>
        <taxon>Neisseriaceae</taxon>
        <taxon>Alysiella</taxon>
    </lineage>
</organism>
<comment type="catalytic activity">
    <reaction evidence="5 9">
        <text>(2R)-2-phosphoglycerate = (2R)-3-phosphoglycerate</text>
        <dbReference type="Rhea" id="RHEA:15901"/>
        <dbReference type="ChEBI" id="CHEBI:58272"/>
        <dbReference type="ChEBI" id="CHEBI:58289"/>
        <dbReference type="EC" id="5.4.2.11"/>
    </reaction>
</comment>
<dbReference type="NCBIfam" id="TIGR01258">
    <property type="entry name" value="pgm_1"/>
    <property type="match status" value="1"/>
</dbReference>
<proteinExistence type="inferred from homology"/>
<dbReference type="GO" id="GO:0006094">
    <property type="term" value="P:gluconeogenesis"/>
    <property type="evidence" value="ECO:0007669"/>
    <property type="project" value="UniProtKB-UniRule"/>
</dbReference>
<evidence type="ECO:0000256" key="3">
    <source>
        <dbReference type="ARBA" id="ARBA00023152"/>
    </source>
</evidence>
<dbReference type="InterPro" id="IPR005952">
    <property type="entry name" value="Phosphogly_mut1"/>
</dbReference>
<dbReference type="SMART" id="SM00855">
    <property type="entry name" value="PGAM"/>
    <property type="match status" value="1"/>
</dbReference>
<evidence type="ECO:0000256" key="4">
    <source>
        <dbReference type="ARBA" id="ARBA00023235"/>
    </source>
</evidence>
<dbReference type="UniPathway" id="UPA00109">
    <property type="reaction ID" value="UER00186"/>
</dbReference>
<evidence type="ECO:0000256" key="6">
    <source>
        <dbReference type="PIRSR" id="PIRSR613078-1"/>
    </source>
</evidence>
<dbReference type="SUPFAM" id="SSF53254">
    <property type="entry name" value="Phosphoglycerate mutase-like"/>
    <property type="match status" value="1"/>
</dbReference>
<gene>
    <name evidence="5" type="primary">gpmA</name>
    <name evidence="10" type="ORF">SAMN02746062_02036</name>
</gene>
<dbReference type="CDD" id="cd07067">
    <property type="entry name" value="HP_PGM_like"/>
    <property type="match status" value="1"/>
</dbReference>
<dbReference type="PROSITE" id="PS00175">
    <property type="entry name" value="PG_MUTASE"/>
    <property type="match status" value="1"/>
</dbReference>
<name>A0A286EHD3_9NEIS</name>
<evidence type="ECO:0000256" key="9">
    <source>
        <dbReference type="RuleBase" id="RU004512"/>
    </source>
</evidence>
<dbReference type="EMBL" id="OCNF01000023">
    <property type="protein sequence ID" value="SOD70229.1"/>
    <property type="molecule type" value="Genomic_DNA"/>
</dbReference>
<evidence type="ECO:0000256" key="5">
    <source>
        <dbReference type="HAMAP-Rule" id="MF_01039"/>
    </source>
</evidence>
<comment type="pathway">
    <text evidence="5 9">Carbohydrate degradation; glycolysis; pyruvate from D-glyceraldehyde 3-phosphate: step 3/5.</text>
</comment>
<feature type="binding site" evidence="5 7">
    <location>
        <position position="92"/>
    </location>
    <ligand>
        <name>substrate</name>
    </ligand>
</feature>
<dbReference type="InterPro" id="IPR001345">
    <property type="entry name" value="PG/BPGM_mutase_AS"/>
</dbReference>
<keyword evidence="4 5" id="KW-0413">Isomerase</keyword>
<evidence type="ECO:0000313" key="11">
    <source>
        <dbReference type="Proteomes" id="UP000219669"/>
    </source>
</evidence>
<feature type="binding site" evidence="5 7">
    <location>
        <begin position="53"/>
        <end position="54"/>
    </location>
    <ligand>
        <name>substrate</name>
    </ligand>
</feature>
<comment type="similarity">
    <text evidence="1 5">Belongs to the phosphoglycerate mutase family. BPG-dependent PGAM subfamily.</text>
</comment>
<dbReference type="AlphaFoldDB" id="A0A286EHD3"/>
<feature type="binding site" evidence="5 7">
    <location>
        <begin position="146"/>
        <end position="147"/>
    </location>
    <ligand>
        <name>substrate</name>
    </ligand>
</feature>
<dbReference type="Pfam" id="PF00300">
    <property type="entry name" value="His_Phos_1"/>
    <property type="match status" value="2"/>
</dbReference>
<dbReference type="Gene3D" id="3.40.50.1240">
    <property type="entry name" value="Phosphoglycerate mutase-like"/>
    <property type="match status" value="1"/>
</dbReference>
<dbReference type="GO" id="GO:0006096">
    <property type="term" value="P:glycolytic process"/>
    <property type="evidence" value="ECO:0007669"/>
    <property type="project" value="UniProtKB-UniRule"/>
</dbReference>
<evidence type="ECO:0000256" key="2">
    <source>
        <dbReference type="ARBA" id="ARBA00022432"/>
    </source>
</evidence>
<evidence type="ECO:0000256" key="7">
    <source>
        <dbReference type="PIRSR" id="PIRSR613078-2"/>
    </source>
</evidence>
<dbReference type="OrthoDB" id="9781415at2"/>
<dbReference type="PIRSF" id="PIRSF000709">
    <property type="entry name" value="6PFK_2-Ptase"/>
    <property type="match status" value="1"/>
</dbReference>
<evidence type="ECO:0000256" key="8">
    <source>
        <dbReference type="PIRSR" id="PIRSR613078-3"/>
    </source>
</evidence>
<feature type="active site" description="Tele-phosphohistidine intermediate" evidence="5 6">
    <location>
        <position position="41"/>
    </location>
</feature>